<dbReference type="GO" id="GO:0005524">
    <property type="term" value="F:ATP binding"/>
    <property type="evidence" value="ECO:0007669"/>
    <property type="project" value="UniProtKB-KW"/>
</dbReference>
<dbReference type="Gene3D" id="1.10.510.10">
    <property type="entry name" value="Transferase(Phosphotransferase) domain 1"/>
    <property type="match status" value="1"/>
</dbReference>
<dbReference type="SMART" id="SM00220">
    <property type="entry name" value="S_TKc"/>
    <property type="match status" value="1"/>
</dbReference>
<feature type="region of interest" description="Disordered" evidence="10">
    <location>
        <begin position="282"/>
        <end position="314"/>
    </location>
</feature>
<dbReference type="PANTHER" id="PTHR44899">
    <property type="entry name" value="CAMK FAMILY PROTEIN KINASE"/>
    <property type="match status" value="1"/>
</dbReference>
<dbReference type="Pfam" id="PF10498">
    <property type="entry name" value="IFT57"/>
    <property type="match status" value="1"/>
</dbReference>
<feature type="coiled-coil region" evidence="9">
    <location>
        <begin position="446"/>
        <end position="507"/>
    </location>
</feature>
<dbReference type="GO" id="GO:0004674">
    <property type="term" value="F:protein serine/threonine kinase activity"/>
    <property type="evidence" value="ECO:0007669"/>
    <property type="project" value="UniProtKB-KW"/>
</dbReference>
<protein>
    <recommendedName>
        <fullName evidence="1">non-specific serine/threonine protein kinase</fullName>
        <ecNumber evidence="1">2.7.11.1</ecNumber>
    </recommendedName>
</protein>
<keyword evidence="9" id="KW-0175">Coiled coil</keyword>
<dbReference type="InParanoid" id="A0A2R5G0E8"/>
<evidence type="ECO:0000313" key="13">
    <source>
        <dbReference type="Proteomes" id="UP000241890"/>
    </source>
</evidence>
<evidence type="ECO:0000256" key="3">
    <source>
        <dbReference type="ARBA" id="ARBA00022679"/>
    </source>
</evidence>
<dbReference type="SUPFAM" id="SSF56112">
    <property type="entry name" value="Protein kinase-like (PK-like)"/>
    <property type="match status" value="1"/>
</dbReference>
<accession>A0A2R5G0E8</accession>
<dbReference type="PROSITE" id="PS00108">
    <property type="entry name" value="PROTEIN_KINASE_ST"/>
    <property type="match status" value="1"/>
</dbReference>
<dbReference type="AlphaFoldDB" id="A0A2R5G0E8"/>
<comment type="catalytic activity">
    <reaction evidence="7">
        <text>L-threonyl-[protein] + ATP = O-phospho-L-threonyl-[protein] + ADP + H(+)</text>
        <dbReference type="Rhea" id="RHEA:46608"/>
        <dbReference type="Rhea" id="RHEA-COMP:11060"/>
        <dbReference type="Rhea" id="RHEA-COMP:11605"/>
        <dbReference type="ChEBI" id="CHEBI:15378"/>
        <dbReference type="ChEBI" id="CHEBI:30013"/>
        <dbReference type="ChEBI" id="CHEBI:30616"/>
        <dbReference type="ChEBI" id="CHEBI:61977"/>
        <dbReference type="ChEBI" id="CHEBI:456216"/>
        <dbReference type="EC" id="2.7.11.1"/>
    </reaction>
</comment>
<feature type="compositionally biased region" description="Acidic residues" evidence="10">
    <location>
        <begin position="293"/>
        <end position="305"/>
    </location>
</feature>
<gene>
    <name evidence="12" type="ORF">FCC1311_006882</name>
</gene>
<evidence type="ECO:0000256" key="6">
    <source>
        <dbReference type="ARBA" id="ARBA00022840"/>
    </source>
</evidence>
<comment type="catalytic activity">
    <reaction evidence="8">
        <text>L-seryl-[protein] + ATP = O-phospho-L-seryl-[protein] + ADP + H(+)</text>
        <dbReference type="Rhea" id="RHEA:17989"/>
        <dbReference type="Rhea" id="RHEA-COMP:9863"/>
        <dbReference type="Rhea" id="RHEA-COMP:11604"/>
        <dbReference type="ChEBI" id="CHEBI:15378"/>
        <dbReference type="ChEBI" id="CHEBI:29999"/>
        <dbReference type="ChEBI" id="CHEBI:30616"/>
        <dbReference type="ChEBI" id="CHEBI:83421"/>
        <dbReference type="ChEBI" id="CHEBI:456216"/>
        <dbReference type="EC" id="2.7.11.1"/>
    </reaction>
</comment>
<evidence type="ECO:0000256" key="8">
    <source>
        <dbReference type="ARBA" id="ARBA00048679"/>
    </source>
</evidence>
<name>A0A2R5G0E8_9STRA</name>
<evidence type="ECO:0000256" key="2">
    <source>
        <dbReference type="ARBA" id="ARBA00022527"/>
    </source>
</evidence>
<organism evidence="12 13">
    <name type="scientific">Hondaea fermentalgiana</name>
    <dbReference type="NCBI Taxonomy" id="2315210"/>
    <lineage>
        <taxon>Eukaryota</taxon>
        <taxon>Sar</taxon>
        <taxon>Stramenopiles</taxon>
        <taxon>Bigyra</taxon>
        <taxon>Labyrinthulomycetes</taxon>
        <taxon>Thraustochytrida</taxon>
        <taxon>Thraustochytriidae</taxon>
        <taxon>Hondaea</taxon>
    </lineage>
</organism>
<evidence type="ECO:0000256" key="1">
    <source>
        <dbReference type="ARBA" id="ARBA00012513"/>
    </source>
</evidence>
<sequence length="545" mass="61935">MCALKRVSVFSNMSRKTRIKCLEEVDLIRALDHVNIIQCLDAFIDKDELIIVLEWASAGDLKRQIRKAREKNKGFQERIIWRYFTQLASAIEHMHAKRIMHRDLKPANVFLMTDGSVKVGDLGLGRALSDTTLTAHSKVGTPLYMSPEVLRGKGYDWKSDVWSLGCILYELAALRSPFKEEGIALPELFRKISNGSYPALNLEGHYSEELGTLVDAMLLVNSERRPDMAEICLRAEAIQTIVRVLAEALVFRVQKVQLRMPDYASVRSDAISIEVDEKHLDDTSSIAEFEHSEGEEEEEEEEYGDDGDRLFGKDDSSLQRHARATSGAIGAPILLPKLDNPSQDSAKAWELEKEKVGLRLQHVSQMCHAQLKGTWRGRQDILSVHKAKLGQECSRAVEWLEGAAAVWAQDLEHIRHGETRIARAFELERDTQSALNAHARTIQSRTDALRLVVNELAERMAELEDQRDKLDVEIQRRSEALSDASSTKNFRAALARLREEVNAMNTKIGIQLQKIEARQQVVLREVKVLHFAQERDEHRSMYHSM</sequence>
<keyword evidence="13" id="KW-1185">Reference proteome</keyword>
<proteinExistence type="predicted"/>
<keyword evidence="5 12" id="KW-0418">Kinase</keyword>
<dbReference type="PANTHER" id="PTHR44899:SF3">
    <property type="entry name" value="SERINE_THREONINE-PROTEIN KINASE NEK1"/>
    <property type="match status" value="1"/>
</dbReference>
<reference evidence="12 13" key="1">
    <citation type="submission" date="2017-12" db="EMBL/GenBank/DDBJ databases">
        <title>Sequencing, de novo assembly and annotation of complete genome of a new Thraustochytrid species, strain FCC1311.</title>
        <authorList>
            <person name="Sedici K."/>
            <person name="Godart F."/>
            <person name="Aiese Cigliano R."/>
            <person name="Sanseverino W."/>
            <person name="Barakat M."/>
            <person name="Ortet P."/>
            <person name="Marechal E."/>
            <person name="Cagnac O."/>
            <person name="Amato A."/>
        </authorList>
    </citation>
    <scope>NUCLEOTIDE SEQUENCE [LARGE SCALE GENOMIC DNA]</scope>
</reference>
<dbReference type="InterPro" id="IPR011009">
    <property type="entry name" value="Kinase-like_dom_sf"/>
</dbReference>
<dbReference type="Proteomes" id="UP000241890">
    <property type="component" value="Unassembled WGS sequence"/>
</dbReference>
<evidence type="ECO:0000259" key="11">
    <source>
        <dbReference type="PROSITE" id="PS50011"/>
    </source>
</evidence>
<dbReference type="PROSITE" id="PS50011">
    <property type="entry name" value="PROTEIN_KINASE_DOM"/>
    <property type="match status" value="1"/>
</dbReference>
<keyword evidence="3" id="KW-0808">Transferase</keyword>
<keyword evidence="2" id="KW-0723">Serine/threonine-protein kinase</keyword>
<feature type="compositionally biased region" description="Basic and acidic residues" evidence="10">
    <location>
        <begin position="282"/>
        <end position="292"/>
    </location>
</feature>
<evidence type="ECO:0000256" key="10">
    <source>
        <dbReference type="SAM" id="MobiDB-lite"/>
    </source>
</evidence>
<dbReference type="OrthoDB" id="248923at2759"/>
<comment type="caution">
    <text evidence="12">The sequence shown here is derived from an EMBL/GenBank/DDBJ whole genome shotgun (WGS) entry which is preliminary data.</text>
</comment>
<evidence type="ECO:0000256" key="9">
    <source>
        <dbReference type="SAM" id="Coils"/>
    </source>
</evidence>
<evidence type="ECO:0000256" key="5">
    <source>
        <dbReference type="ARBA" id="ARBA00022777"/>
    </source>
</evidence>
<keyword evidence="4" id="KW-0547">Nucleotide-binding</keyword>
<dbReference type="InterPro" id="IPR019530">
    <property type="entry name" value="Intra-flagellar_transport_57"/>
</dbReference>
<evidence type="ECO:0000256" key="4">
    <source>
        <dbReference type="ARBA" id="ARBA00022741"/>
    </source>
</evidence>
<dbReference type="EC" id="2.7.11.1" evidence="1"/>
<dbReference type="Pfam" id="PF00069">
    <property type="entry name" value="Pkinase"/>
    <property type="match status" value="1"/>
</dbReference>
<dbReference type="InterPro" id="IPR008271">
    <property type="entry name" value="Ser/Thr_kinase_AS"/>
</dbReference>
<evidence type="ECO:0000256" key="7">
    <source>
        <dbReference type="ARBA" id="ARBA00047899"/>
    </source>
</evidence>
<evidence type="ECO:0000313" key="12">
    <source>
        <dbReference type="EMBL" id="GBG24470.1"/>
    </source>
</evidence>
<dbReference type="InterPro" id="IPR000719">
    <property type="entry name" value="Prot_kinase_dom"/>
</dbReference>
<dbReference type="EMBL" id="BEYU01000006">
    <property type="protein sequence ID" value="GBG24470.1"/>
    <property type="molecule type" value="Genomic_DNA"/>
</dbReference>
<feature type="domain" description="Protein kinase" evidence="11">
    <location>
        <begin position="1"/>
        <end position="238"/>
    </location>
</feature>
<keyword evidence="6" id="KW-0067">ATP-binding</keyword>
<dbReference type="InterPro" id="IPR051131">
    <property type="entry name" value="NEK_Ser/Thr_kinase_NIMA"/>
</dbReference>